<proteinExistence type="inferred from homology"/>
<keyword evidence="5 6" id="KW-0224">Dipeptidase</keyword>
<dbReference type="InterPro" id="IPR005322">
    <property type="entry name" value="Peptidase_C69"/>
</dbReference>
<name>A0A660A4F7_STRPY</name>
<keyword evidence="4 6" id="KW-0378">Hydrolase</keyword>
<evidence type="ECO:0000256" key="5">
    <source>
        <dbReference type="ARBA" id="ARBA00022997"/>
    </source>
</evidence>
<evidence type="ECO:0000256" key="1">
    <source>
        <dbReference type="ARBA" id="ARBA00001670"/>
    </source>
</evidence>
<evidence type="ECO:0000256" key="3">
    <source>
        <dbReference type="ARBA" id="ARBA00022670"/>
    </source>
</evidence>
<evidence type="ECO:0000256" key="6">
    <source>
        <dbReference type="RuleBase" id="RU364089"/>
    </source>
</evidence>
<dbReference type="PANTHER" id="PTHR12994:SF17">
    <property type="entry name" value="LD30995P"/>
    <property type="match status" value="1"/>
</dbReference>
<dbReference type="InterPro" id="IPR047804">
    <property type="entry name" value="C69_dipept_A-like"/>
</dbReference>
<evidence type="ECO:0000313" key="8">
    <source>
        <dbReference type="Proteomes" id="UP000316580"/>
    </source>
</evidence>
<dbReference type="PANTHER" id="PTHR12994">
    <property type="entry name" value="SECERNIN"/>
    <property type="match status" value="1"/>
</dbReference>
<evidence type="ECO:0000313" key="7">
    <source>
        <dbReference type="EMBL" id="TNY46896.1"/>
    </source>
</evidence>
<dbReference type="NCBIfam" id="NF033678">
    <property type="entry name" value="C69_fam_dipept"/>
    <property type="match status" value="1"/>
</dbReference>
<dbReference type="Pfam" id="PF03577">
    <property type="entry name" value="Peptidase_C69"/>
    <property type="match status" value="1"/>
</dbReference>
<dbReference type="GO" id="GO:0016805">
    <property type="term" value="F:dipeptidase activity"/>
    <property type="evidence" value="ECO:0007669"/>
    <property type="project" value="UniProtKB-KW"/>
</dbReference>
<dbReference type="RefSeq" id="WP_011528436.1">
    <property type="nucleotide sequence ID" value="NZ_CAAHOJ010000014.1"/>
</dbReference>
<sequence length="472" mass="53832">MDKKIQRFSCTTILVGKKASYDGSTMVARTEDSQNGDFTPKKMIVVKPEDQPRHYRSVQSSFEMDLPDNPMTYTSVPDALGEDGIWAEAGVNEANVAMSATETITTNSRVLGADPLVASGIGEEDMVTLVLPYIRSAREGVLRLGAILEDYGTYESNGVAFSDKHDIWWLETIGGHHWIARRVPDDAYVTNPNQFGIDHFEFNNPEDYLCSADLKDFIDTYHLDLTYSHEHFNPRYAFGSQRDKDRHYNTPRAWIMQKFLNPEIVQDPRSFALAWCQKPYRKITVEDVKYVLSSHYQDTVYDPYGSEGTPVSKKIFRPIGINRTSQTAILHIRPNKPQEIAAIQWMAYGSMPFNTMVPFFTQVKTIPDYFANTYENVSTDNFYWTNRLIAALADPHYNHHETDLDNYLEETMAKGHAMLHAVEAQLLAGETVDLEEENQKMSDYVQGETQTLLNKILFDASNLMTNRFSLSD</sequence>
<dbReference type="EC" id="3.4.-.-" evidence="6"/>
<keyword evidence="3 6" id="KW-0645">Protease</keyword>
<dbReference type="GO" id="GO:0006508">
    <property type="term" value="P:proteolysis"/>
    <property type="evidence" value="ECO:0007669"/>
    <property type="project" value="UniProtKB-KW"/>
</dbReference>
<dbReference type="Proteomes" id="UP000316580">
    <property type="component" value="Unassembled WGS sequence"/>
</dbReference>
<protein>
    <recommendedName>
        <fullName evidence="6">Dipeptidase</fullName>
        <ecNumber evidence="6">3.4.-.-</ecNumber>
    </recommendedName>
</protein>
<reference evidence="7 8" key="1">
    <citation type="submission" date="2019-05" db="EMBL/GenBank/DDBJ databases">
        <title>Novel genomic isolates of S.pyogenes and S.dysgalactiae subsp. equisimilis associated to necrotising fasciitis (NSTI).</title>
        <authorList>
            <person name="Barrantes I."/>
        </authorList>
    </citation>
    <scope>NUCLEOTIDE SEQUENCE [LARGE SCALE GENOMIC DNA]</scope>
    <source>
        <strain evidence="7 8">SPY6028</strain>
    </source>
</reference>
<dbReference type="GO" id="GO:0070004">
    <property type="term" value="F:cysteine-type exopeptidase activity"/>
    <property type="evidence" value="ECO:0007669"/>
    <property type="project" value="InterPro"/>
</dbReference>
<evidence type="ECO:0000256" key="4">
    <source>
        <dbReference type="ARBA" id="ARBA00022801"/>
    </source>
</evidence>
<accession>A0A660A4F7</accession>
<comment type="caution">
    <text evidence="7">The sequence shown here is derived from an EMBL/GenBank/DDBJ whole genome shotgun (WGS) entry which is preliminary data.</text>
</comment>
<organism evidence="7 8">
    <name type="scientific">Streptococcus pyogenes</name>
    <dbReference type="NCBI Taxonomy" id="1314"/>
    <lineage>
        <taxon>Bacteria</taxon>
        <taxon>Bacillati</taxon>
        <taxon>Bacillota</taxon>
        <taxon>Bacilli</taxon>
        <taxon>Lactobacillales</taxon>
        <taxon>Streptococcaceae</taxon>
        <taxon>Streptococcus</taxon>
    </lineage>
</organism>
<gene>
    <name evidence="7" type="ORF">FGO82_06430</name>
</gene>
<evidence type="ECO:0000256" key="2">
    <source>
        <dbReference type="ARBA" id="ARBA00007225"/>
    </source>
</evidence>
<dbReference type="AlphaFoldDB" id="A0A660A4F7"/>
<dbReference type="Gene3D" id="3.60.60.10">
    <property type="entry name" value="Penicillin V Acylase, Chain A"/>
    <property type="match status" value="1"/>
</dbReference>
<comment type="catalytic activity">
    <reaction evidence="1">
        <text>an L-aminoacyl-L-amino acid + H2O = 2 an L-alpha-amino acid</text>
        <dbReference type="Rhea" id="RHEA:48940"/>
        <dbReference type="ChEBI" id="CHEBI:15377"/>
        <dbReference type="ChEBI" id="CHEBI:59869"/>
        <dbReference type="ChEBI" id="CHEBI:77460"/>
        <dbReference type="EC" id="3.4.13.19"/>
    </reaction>
</comment>
<dbReference type="EMBL" id="VCID01000512">
    <property type="protein sequence ID" value="TNY46896.1"/>
    <property type="molecule type" value="Genomic_DNA"/>
</dbReference>
<comment type="similarity">
    <text evidence="2 6">Belongs to the peptidase C69 family.</text>
</comment>